<dbReference type="Proteomes" id="UP000509750">
    <property type="component" value="Chromosome"/>
</dbReference>
<keyword evidence="2" id="KW-1133">Transmembrane helix</keyword>
<dbReference type="EMBL" id="CP058529">
    <property type="protein sequence ID" value="QLG26191.1"/>
    <property type="molecule type" value="Genomic_DNA"/>
</dbReference>
<dbReference type="RefSeq" id="WP_179167766.1">
    <property type="nucleotide sequence ID" value="NZ_CP058529.1"/>
</dbReference>
<sequence length="50" mass="5184">MDSIGPIGGEGRGAGKPGDGFVESDRVKTVLVLVTFLVLIFGAIVVFSYV</sequence>
<dbReference type="AlphaFoldDB" id="A0A7D5GFQ0"/>
<evidence type="ECO:0000313" key="3">
    <source>
        <dbReference type="EMBL" id="QLG26191.1"/>
    </source>
</evidence>
<evidence type="ECO:0000256" key="1">
    <source>
        <dbReference type="SAM" id="MobiDB-lite"/>
    </source>
</evidence>
<dbReference type="GeneID" id="56027356"/>
<feature type="transmembrane region" description="Helical" evidence="2">
    <location>
        <begin position="30"/>
        <end position="49"/>
    </location>
</feature>
<feature type="region of interest" description="Disordered" evidence="1">
    <location>
        <begin position="1"/>
        <end position="22"/>
    </location>
</feature>
<protein>
    <submittedName>
        <fullName evidence="3">Uncharacterized protein</fullName>
    </submittedName>
</protein>
<accession>A0A7D5GFQ0</accession>
<keyword evidence="2" id="KW-0472">Membrane</keyword>
<dbReference type="KEGG" id="halg:HUG10_00945"/>
<evidence type="ECO:0000256" key="2">
    <source>
        <dbReference type="SAM" id="Phobius"/>
    </source>
</evidence>
<keyword evidence="4" id="KW-1185">Reference proteome</keyword>
<name>A0A7D5GFQ0_9EURY</name>
<reference evidence="3 4" key="1">
    <citation type="submission" date="2020-07" db="EMBL/GenBank/DDBJ databases">
        <title>Gai3-2, isolated from salt lake.</title>
        <authorList>
            <person name="Cui H."/>
            <person name="Shi X."/>
        </authorList>
    </citation>
    <scope>NUCLEOTIDE SEQUENCE [LARGE SCALE GENOMIC DNA]</scope>
    <source>
        <strain evidence="3 4">Gai3-2</strain>
    </source>
</reference>
<feature type="compositionally biased region" description="Gly residues" evidence="1">
    <location>
        <begin position="1"/>
        <end position="18"/>
    </location>
</feature>
<proteinExistence type="predicted"/>
<gene>
    <name evidence="3" type="ORF">HUG10_00945</name>
</gene>
<keyword evidence="2" id="KW-0812">Transmembrane</keyword>
<organism evidence="3 4">
    <name type="scientific">Halorarum halophilum</name>
    <dbReference type="NCBI Taxonomy" id="2743090"/>
    <lineage>
        <taxon>Archaea</taxon>
        <taxon>Methanobacteriati</taxon>
        <taxon>Methanobacteriota</taxon>
        <taxon>Stenosarchaea group</taxon>
        <taxon>Halobacteria</taxon>
        <taxon>Halobacteriales</taxon>
        <taxon>Haloferacaceae</taxon>
        <taxon>Halorarum</taxon>
    </lineage>
</organism>
<evidence type="ECO:0000313" key="4">
    <source>
        <dbReference type="Proteomes" id="UP000509750"/>
    </source>
</evidence>